<dbReference type="Proteomes" id="UP000290439">
    <property type="component" value="Chromosome"/>
</dbReference>
<sequence>MDLQTALATFDRTAIADRVAAGESQRRQIVERFPRDEWPQMRLDQYALGAGTDGEPTYCRMLEFVATEFGSIGGGSAGKHIIYRHNSGEWRLAPPLMGLSVEEAWQRLRGEFIAAFEAVEREAFADLDDLEVLASGQALVTKSLAAYFPQHFLPIYSRTHLRSFITLLGGEPDRHAPAWRANRQLRALVEQYSDLSALSPAEVMGFLYANFDPRAQKRAIWKVAPGENARHWPDCEAGNYICVGWDEVGDLAQYTSDTELKQALDQHRPQAAGGSLRQARELLAFRDLEPGDRIVANQGLQRVLAIGTVSGSYRYDTTRPESYHVVPVDWDTSYARELDEPQRGWLRTLVKVPESRFAIIANGSTDPSVPRPDDSPESPEAISQVIAALDRKGQVILHGPPGTGKTRLALHTALAATGRGQTIGTADEPRAIKEMLDSGRVELVTFHPSYGYEDFVEGYKPIDDPDAHGLQLKLTDGLFHTMCTAAADADTEPFFLIIDEINRGDLPRIFGELVTLLEIDKRGLPLRLPISKRTFTVPPNLRIIGTMNTADRSVSHVDAAIRRRFAFVEIGPDPDALTGAVGPLDLAAFLTSLNTRISACLDPDHQIGHAYLLTDSEPVATDEELAAAFYHDIVPLIEDYCVGRVELLRELLGGLVDQDSGRPAQIGVGDLAAALASEFTAGSSRDLDG</sequence>
<evidence type="ECO:0000313" key="2">
    <source>
        <dbReference type="EMBL" id="VFA96635.1"/>
    </source>
</evidence>
<dbReference type="PANTHER" id="PTHR37291">
    <property type="entry name" value="5-METHYLCYTOSINE-SPECIFIC RESTRICTION ENZYME B"/>
    <property type="match status" value="1"/>
</dbReference>
<dbReference type="SMART" id="SM00382">
    <property type="entry name" value="AAA"/>
    <property type="match status" value="1"/>
</dbReference>
<dbReference type="EMBL" id="LR215973">
    <property type="protein sequence ID" value="VFA96635.1"/>
    <property type="molecule type" value="Genomic_DNA"/>
</dbReference>
<dbReference type="PANTHER" id="PTHR37291:SF1">
    <property type="entry name" value="TYPE IV METHYL-DIRECTED RESTRICTION ENZYME ECOKMCRB SUBUNIT"/>
    <property type="match status" value="1"/>
</dbReference>
<dbReference type="Gene3D" id="3.40.50.300">
    <property type="entry name" value="P-loop containing nucleotide triphosphate hydrolases"/>
    <property type="match status" value="1"/>
</dbReference>
<dbReference type="GO" id="GO:0016887">
    <property type="term" value="F:ATP hydrolysis activity"/>
    <property type="evidence" value="ECO:0007669"/>
    <property type="project" value="InterPro"/>
</dbReference>
<dbReference type="REBASE" id="301949">
    <property type="entry name" value="Ncy6504McrBCP"/>
</dbReference>
<name>A0A4U8VVM8_9NOCA</name>
<reference evidence="2 3" key="1">
    <citation type="submission" date="2019-02" db="EMBL/GenBank/DDBJ databases">
        <authorList>
            <consortium name="Pathogen Informatics"/>
        </authorList>
    </citation>
    <scope>NUCLEOTIDE SEQUENCE [LARGE SCALE GENOMIC DNA]</scope>
    <source>
        <strain evidence="2 3">3012STDY6756504</strain>
    </source>
</reference>
<keyword evidence="2" id="KW-0378">Hydrolase</keyword>
<dbReference type="AlphaFoldDB" id="A0A4U8VVM8"/>
<evidence type="ECO:0000313" key="3">
    <source>
        <dbReference type="Proteomes" id="UP000290439"/>
    </source>
</evidence>
<accession>A0A4U8VVM8</accession>
<feature type="domain" description="AAA+ ATPase" evidence="1">
    <location>
        <begin position="391"/>
        <end position="575"/>
    </location>
</feature>
<dbReference type="EC" id="3.1.21.-" evidence="2"/>
<proteinExistence type="predicted"/>
<evidence type="ECO:0000259" key="1">
    <source>
        <dbReference type="SMART" id="SM00382"/>
    </source>
</evidence>
<dbReference type="SUPFAM" id="SSF52540">
    <property type="entry name" value="P-loop containing nucleoside triphosphate hydrolases"/>
    <property type="match status" value="1"/>
</dbReference>
<dbReference type="InterPro" id="IPR003593">
    <property type="entry name" value="AAA+_ATPase"/>
</dbReference>
<dbReference type="InterPro" id="IPR027417">
    <property type="entry name" value="P-loop_NTPase"/>
</dbReference>
<protein>
    <submittedName>
        <fullName evidence="2">5-methylcytosine-specific restriction enzyme B</fullName>
        <ecNumber evidence="2">3.1.21.-</ecNumber>
    </submittedName>
</protein>
<gene>
    <name evidence="2" type="primary">mcrB</name>
    <name evidence="2" type="ORF">NCTC10797_00389</name>
</gene>
<dbReference type="GO" id="GO:0005524">
    <property type="term" value="F:ATP binding"/>
    <property type="evidence" value="ECO:0007669"/>
    <property type="project" value="InterPro"/>
</dbReference>
<organism evidence="2 3">
    <name type="scientific">Nocardia cyriacigeorgica</name>
    <dbReference type="NCBI Taxonomy" id="135487"/>
    <lineage>
        <taxon>Bacteria</taxon>
        <taxon>Bacillati</taxon>
        <taxon>Actinomycetota</taxon>
        <taxon>Actinomycetes</taxon>
        <taxon>Mycobacteriales</taxon>
        <taxon>Nocardiaceae</taxon>
        <taxon>Nocardia</taxon>
    </lineage>
</organism>
<dbReference type="InterPro" id="IPR011704">
    <property type="entry name" value="ATPase_dyneun-rel_AAA"/>
</dbReference>
<dbReference type="RefSeq" id="WP_130915735.1">
    <property type="nucleotide sequence ID" value="NZ_LR215973.1"/>
</dbReference>
<dbReference type="Pfam" id="PF07728">
    <property type="entry name" value="AAA_5"/>
    <property type="match status" value="1"/>
</dbReference>
<dbReference type="InterPro" id="IPR052934">
    <property type="entry name" value="Methyl-DNA_Rec/Restrict_Enz"/>
</dbReference>